<dbReference type="Gene3D" id="3.40.30.10">
    <property type="entry name" value="Glutaredoxin"/>
    <property type="match status" value="1"/>
</dbReference>
<dbReference type="Pfam" id="PF13899">
    <property type="entry name" value="Thioredoxin_7"/>
    <property type="match status" value="1"/>
</dbReference>
<dbReference type="RefSeq" id="WP_068760527.1">
    <property type="nucleotide sequence ID" value="NZ_LXIE01000001.1"/>
</dbReference>
<evidence type="ECO:0000313" key="1">
    <source>
        <dbReference type="EMBL" id="OAD92605.1"/>
    </source>
</evidence>
<keyword evidence="2" id="KW-1185">Reference proteome</keyword>
<dbReference type="SUPFAM" id="SSF52833">
    <property type="entry name" value="Thioredoxin-like"/>
    <property type="match status" value="1"/>
</dbReference>
<dbReference type="PANTHER" id="PTHR32234">
    <property type="entry name" value="THIOL:DISULFIDE INTERCHANGE PROTEIN DSBD"/>
    <property type="match status" value="1"/>
</dbReference>
<dbReference type="PANTHER" id="PTHR32234:SF0">
    <property type="entry name" value="THIOL:DISULFIDE INTERCHANGE PROTEIN DSBD"/>
    <property type="match status" value="1"/>
</dbReference>
<gene>
    <name evidence="1" type="ORF">A7A78_01470</name>
</gene>
<dbReference type="EMBL" id="LXIE01000001">
    <property type="protein sequence ID" value="OAD92605.1"/>
    <property type="molecule type" value="Genomic_DNA"/>
</dbReference>
<accession>A0A1A9LJB5</accession>
<dbReference type="STRING" id="1385699.A7A78_01470"/>
<name>A0A1A9LJB5_9FLAO</name>
<protein>
    <recommendedName>
        <fullName evidence="3">Thioredoxin-like fold domain-containing protein</fullName>
    </recommendedName>
</protein>
<sequence length="342" mass="39909">MKIYLILFCLIFTSFTVFGQNKEKCSELLNRTITATDLDENIDEFLLNLKTLILCEFDEIDYQIFMGPEGNMPIIGSFLFTFIDEIQNNKSYTFENLKETLLDIKNKPEYSQIKNIVEAQNAIIQKEASVINWESDKQLLTKMGLIDEQLNEIYTIVKDNENKPYTEIFLIYSDTLNAQKEKQLIQQQKKNDEFKDKNPESIEWVKGLYAYDSYSKGLKKSKETNKPILLYFTGYACVNARKMEDNILSEYEIQDYINSNLVFVSLLVDNKQPLKENEIFYSDFFKKEVKTVGLKNLEIQITKFNSNAQPLFVLLDMGGNEIARIGYITDIKIFSDFLQTKK</sequence>
<evidence type="ECO:0000313" key="2">
    <source>
        <dbReference type="Proteomes" id="UP000077552"/>
    </source>
</evidence>
<dbReference type="GO" id="GO:0015035">
    <property type="term" value="F:protein-disulfide reductase activity"/>
    <property type="evidence" value="ECO:0007669"/>
    <property type="project" value="TreeGrafter"/>
</dbReference>
<dbReference type="OrthoDB" id="1337053at2"/>
<dbReference type="AlphaFoldDB" id="A0A1A9LJB5"/>
<reference evidence="1 2" key="1">
    <citation type="submission" date="2016-05" db="EMBL/GenBank/DDBJ databases">
        <title>Genome sequencing of Vitellibacter soesokkakensis RSSK-12.</title>
        <authorList>
            <person name="Thevarajoo S."/>
            <person name="Selvaratnam C."/>
            <person name="Goh K.M."/>
            <person name="Chan K.-G."/>
            <person name="Chong C.S."/>
        </authorList>
    </citation>
    <scope>NUCLEOTIDE SEQUENCE [LARGE SCALE GENOMIC DNA]</scope>
    <source>
        <strain evidence="1 2">RSSK-12</strain>
    </source>
</reference>
<organism evidence="1 2">
    <name type="scientific">Aequorivita soesokkakensis</name>
    <dbReference type="NCBI Taxonomy" id="1385699"/>
    <lineage>
        <taxon>Bacteria</taxon>
        <taxon>Pseudomonadati</taxon>
        <taxon>Bacteroidota</taxon>
        <taxon>Flavobacteriia</taxon>
        <taxon>Flavobacteriales</taxon>
        <taxon>Flavobacteriaceae</taxon>
        <taxon>Aequorivita</taxon>
    </lineage>
</organism>
<evidence type="ECO:0008006" key="3">
    <source>
        <dbReference type="Google" id="ProtNLM"/>
    </source>
</evidence>
<dbReference type="InterPro" id="IPR036249">
    <property type="entry name" value="Thioredoxin-like_sf"/>
</dbReference>
<dbReference type="GO" id="GO:0045454">
    <property type="term" value="P:cell redox homeostasis"/>
    <property type="evidence" value="ECO:0007669"/>
    <property type="project" value="TreeGrafter"/>
</dbReference>
<comment type="caution">
    <text evidence="1">The sequence shown here is derived from an EMBL/GenBank/DDBJ whole genome shotgun (WGS) entry which is preliminary data.</text>
</comment>
<proteinExistence type="predicted"/>
<dbReference type="Proteomes" id="UP000077552">
    <property type="component" value="Unassembled WGS sequence"/>
</dbReference>